<sequence>MENHIFITKNIYKTIEDRSEWNEALVNIAEYCTDSSFGGASLIPLDEYMSEWRFGSNKDPKTEELYYNHWRNKSPLSVYTRKKIENDFLYADDSFLSDKQIDKIPFYMEFLREFGVRRIHHAMFKTENGNRFLLSVQSPDGLTIQSSAIIKQNLTRIIPHVIQAVGTGISFNKSKNFHEIFENSFKEMPFGIALINSENKIVYANNNLIRMESDGIFIKNNTIQVKISDGNSKFSRLLSGSGDIHNPIKIKTETDKIFFAKIINVSSKMEQTRMVIFSIHRVNSETEAILSNLFLTASQSKIACLIANGNSIKDSSLKMNITEGTARQMVKDIFVRLGVNSQSQLTAFVKNISFIA</sequence>
<proteinExistence type="predicted"/>
<dbReference type="SUPFAM" id="SSF46894">
    <property type="entry name" value="C-terminal effector domain of the bipartite response regulators"/>
    <property type="match status" value="1"/>
</dbReference>
<comment type="caution">
    <text evidence="2">The sequence shown here is derived from an EMBL/GenBank/DDBJ whole genome shotgun (WGS) entry which is preliminary data.</text>
</comment>
<accession>A0A1B6VJL3</accession>
<dbReference type="Proteomes" id="UP000077786">
    <property type="component" value="Unassembled WGS sequence"/>
</dbReference>
<dbReference type="GO" id="GO:0003677">
    <property type="term" value="F:DNA binding"/>
    <property type="evidence" value="ECO:0007669"/>
    <property type="project" value="InterPro"/>
</dbReference>
<dbReference type="Gene3D" id="3.30.450.20">
    <property type="entry name" value="PAS domain"/>
    <property type="match status" value="1"/>
</dbReference>
<dbReference type="InterPro" id="IPR036388">
    <property type="entry name" value="WH-like_DNA-bd_sf"/>
</dbReference>
<reference evidence="2 3" key="1">
    <citation type="submission" date="2016-03" db="EMBL/GenBank/DDBJ databases">
        <title>Draft genome sequence of Gluconobacter cerinus strain CECT 9110.</title>
        <authorList>
            <person name="Sainz F."/>
            <person name="Mas A."/>
            <person name="Torija M.J."/>
        </authorList>
    </citation>
    <scope>NUCLEOTIDE SEQUENCE [LARGE SCALE GENOMIC DNA]</scope>
    <source>
        <strain evidence="2 3">CECT 9110</strain>
    </source>
</reference>
<evidence type="ECO:0000313" key="2">
    <source>
        <dbReference type="EMBL" id="OAJ67411.1"/>
    </source>
</evidence>
<evidence type="ECO:0000259" key="1">
    <source>
        <dbReference type="SMART" id="SM00421"/>
    </source>
</evidence>
<feature type="domain" description="HTH luxR-type" evidence="1">
    <location>
        <begin position="292"/>
        <end position="349"/>
    </location>
</feature>
<gene>
    <name evidence="2" type="ORF">A0123_02010</name>
</gene>
<dbReference type="SMART" id="SM00421">
    <property type="entry name" value="HTH_LUXR"/>
    <property type="match status" value="1"/>
</dbReference>
<protein>
    <submittedName>
        <fullName evidence="2">LuxR family transcriptional regulator</fullName>
    </submittedName>
</protein>
<dbReference type="Gene3D" id="1.10.10.10">
    <property type="entry name" value="Winged helix-like DNA-binding domain superfamily/Winged helix DNA-binding domain"/>
    <property type="match status" value="1"/>
</dbReference>
<dbReference type="EMBL" id="LUTU01000008">
    <property type="protein sequence ID" value="OAJ67411.1"/>
    <property type="molecule type" value="Genomic_DNA"/>
</dbReference>
<dbReference type="InterPro" id="IPR016032">
    <property type="entry name" value="Sig_transdc_resp-reg_C-effctor"/>
</dbReference>
<evidence type="ECO:0000313" key="3">
    <source>
        <dbReference type="Proteomes" id="UP000077786"/>
    </source>
</evidence>
<dbReference type="GO" id="GO:0006355">
    <property type="term" value="P:regulation of DNA-templated transcription"/>
    <property type="evidence" value="ECO:0007669"/>
    <property type="project" value="InterPro"/>
</dbReference>
<dbReference type="PATRIC" id="fig|38307.3.peg.2073"/>
<dbReference type="InterPro" id="IPR000792">
    <property type="entry name" value="Tscrpt_reg_LuxR_C"/>
</dbReference>
<dbReference type="OrthoDB" id="7444822at2"/>
<organism evidence="2 3">
    <name type="scientific">Gluconobacter cerinus</name>
    <dbReference type="NCBI Taxonomy" id="38307"/>
    <lineage>
        <taxon>Bacteria</taxon>
        <taxon>Pseudomonadati</taxon>
        <taxon>Pseudomonadota</taxon>
        <taxon>Alphaproteobacteria</taxon>
        <taxon>Acetobacterales</taxon>
        <taxon>Acetobacteraceae</taxon>
        <taxon>Gluconobacter</taxon>
    </lineage>
</organism>
<dbReference type="AlphaFoldDB" id="A0A1B6VJL3"/>
<name>A0A1B6VJL3_9PROT</name>